<evidence type="ECO:0000256" key="2">
    <source>
        <dbReference type="SAM" id="SignalP"/>
    </source>
</evidence>
<evidence type="ECO:0000313" key="3">
    <source>
        <dbReference type="EMBL" id="CAD8101223.1"/>
    </source>
</evidence>
<feature type="chain" id="PRO_5035922166" evidence="2">
    <location>
        <begin position="18"/>
        <end position="735"/>
    </location>
</feature>
<dbReference type="EMBL" id="CAJJDM010000118">
    <property type="protein sequence ID" value="CAD8101223.1"/>
    <property type="molecule type" value="Genomic_DNA"/>
</dbReference>
<protein>
    <submittedName>
        <fullName evidence="3">Uncharacterized protein</fullName>
    </submittedName>
</protein>
<name>A0A8S1PET8_PARPR</name>
<feature type="signal peptide" evidence="2">
    <location>
        <begin position="1"/>
        <end position="17"/>
    </location>
</feature>
<feature type="transmembrane region" description="Helical" evidence="1">
    <location>
        <begin position="642"/>
        <end position="664"/>
    </location>
</feature>
<reference evidence="3" key="1">
    <citation type="submission" date="2021-01" db="EMBL/GenBank/DDBJ databases">
        <authorList>
            <consortium name="Genoscope - CEA"/>
            <person name="William W."/>
        </authorList>
    </citation>
    <scope>NUCLEOTIDE SEQUENCE</scope>
</reference>
<gene>
    <name evidence="3" type="ORF">PPRIM_AZ9-3.1.T1150002</name>
</gene>
<evidence type="ECO:0000313" key="4">
    <source>
        <dbReference type="Proteomes" id="UP000688137"/>
    </source>
</evidence>
<sequence>MILIFLLCLDALKSIEIQTLDPYYQVAYQSVKIDDEIIQPNQFFSYGLWSRYNPLSAISQVGPVGIFGSNCYQLLNIIDKVDGGITFMYFDCLHNEKYQITKEIKFVNDNGEQKVYETQIEAQEYESFWYFLEIIQWPIKKRFEIFIISQKEQKFFIMDQMKSPFKGKDLQLTFGGSLIVSKSKIESVLINQKFSYFPGKIIMQQFKILEELSIDDWFEYAKSVFEEYETCNCSPNQEFQIPDLNISSIQKGEFVSENKNCNSFFIQGWFKIQQIMDKDYVYLYPFIKLAGNFENPNLSSNNLSPVQVFYKLSNIQHQILITTYSFTFPSVTIDFQANPFLIEKTFDIVNSITLWHKIQIQLENSLMDIQIKFYDNYMIHEYNQQLEVRQFQENQFKLQLGNYQQLETNQVNLLIRNFVFFNCNQSFSQNNCHYTCQECDGPTKDDCLSCSEESKRIYLPEYKVCVCPLDTIDNLIFIDYLVAQMMLIEGTFTNKECQYGYYELDDECQKCPSIINQYLITCLECIYNPKSFSKKPYCGDVLSISQASQTENFYCQLPELLLFDGIDQNNCACGNFKAQSIMNQKIYMLTSHKNLYILKAYVQQKNLDVIKLVILNVLNIIYQQLVLNVHQKRMNLKIFKDNLIHNLIILLLLIVSLLTILQTFTNANYALQKTVYIVLNTNKEILPLKAPCMRILKILKQIKACKLVVRCVNKIIYLILLLANAQNNNQKYKHV</sequence>
<accession>A0A8S1PET8</accession>
<dbReference type="InterPro" id="IPR006212">
    <property type="entry name" value="Furin_repeat"/>
</dbReference>
<organism evidence="3 4">
    <name type="scientific">Paramecium primaurelia</name>
    <dbReference type="NCBI Taxonomy" id="5886"/>
    <lineage>
        <taxon>Eukaryota</taxon>
        <taxon>Sar</taxon>
        <taxon>Alveolata</taxon>
        <taxon>Ciliophora</taxon>
        <taxon>Intramacronucleata</taxon>
        <taxon>Oligohymenophorea</taxon>
        <taxon>Peniculida</taxon>
        <taxon>Parameciidae</taxon>
        <taxon>Paramecium</taxon>
    </lineage>
</organism>
<keyword evidence="1" id="KW-0812">Transmembrane</keyword>
<keyword evidence="4" id="KW-1185">Reference proteome</keyword>
<keyword evidence="2" id="KW-0732">Signal</keyword>
<proteinExistence type="predicted"/>
<dbReference type="CDD" id="cd00064">
    <property type="entry name" value="FU"/>
    <property type="match status" value="1"/>
</dbReference>
<evidence type="ECO:0000256" key="1">
    <source>
        <dbReference type="SAM" id="Phobius"/>
    </source>
</evidence>
<keyword evidence="1" id="KW-1133">Transmembrane helix</keyword>
<dbReference type="AlphaFoldDB" id="A0A8S1PET8"/>
<keyword evidence="1" id="KW-0472">Membrane</keyword>
<comment type="caution">
    <text evidence="3">The sequence shown here is derived from an EMBL/GenBank/DDBJ whole genome shotgun (WGS) entry which is preliminary data.</text>
</comment>
<dbReference type="Proteomes" id="UP000688137">
    <property type="component" value="Unassembled WGS sequence"/>
</dbReference>